<dbReference type="SMART" id="SM00507">
    <property type="entry name" value="HNHc"/>
    <property type="match status" value="1"/>
</dbReference>
<dbReference type="RefSeq" id="WP_052595017.1">
    <property type="nucleotide sequence ID" value="NZ_CP011112.1"/>
</dbReference>
<protein>
    <recommendedName>
        <fullName evidence="2">HNH nuclease domain-containing protein</fullName>
    </recommendedName>
</protein>
<dbReference type="OrthoDB" id="3261064at2"/>
<dbReference type="InterPro" id="IPR003615">
    <property type="entry name" value="HNH_nuc"/>
</dbReference>
<evidence type="ECO:0000256" key="1">
    <source>
        <dbReference type="SAM" id="MobiDB-lite"/>
    </source>
</evidence>
<evidence type="ECO:0000313" key="3">
    <source>
        <dbReference type="EMBL" id="AKU17884.1"/>
    </source>
</evidence>
<evidence type="ECO:0000313" key="4">
    <source>
        <dbReference type="Proteomes" id="UP000066480"/>
    </source>
</evidence>
<dbReference type="KEGG" id="lmoi:VV02_21845"/>
<dbReference type="EMBL" id="CP011112">
    <property type="protein sequence ID" value="AKU17884.1"/>
    <property type="molecule type" value="Genomic_DNA"/>
</dbReference>
<name>A0A0K1JME2_9MICO</name>
<evidence type="ECO:0000259" key="2">
    <source>
        <dbReference type="SMART" id="SM00507"/>
    </source>
</evidence>
<organism evidence="3 4">
    <name type="scientific">Luteipulveratus mongoliensis</name>
    <dbReference type="NCBI Taxonomy" id="571913"/>
    <lineage>
        <taxon>Bacteria</taxon>
        <taxon>Bacillati</taxon>
        <taxon>Actinomycetota</taxon>
        <taxon>Actinomycetes</taxon>
        <taxon>Micrococcales</taxon>
        <taxon>Dermacoccaceae</taxon>
        <taxon>Luteipulveratus</taxon>
    </lineage>
</organism>
<proteinExistence type="predicted"/>
<dbReference type="STRING" id="571913.VV02_21845"/>
<feature type="region of interest" description="Disordered" evidence="1">
    <location>
        <begin position="354"/>
        <end position="392"/>
    </location>
</feature>
<keyword evidence="4" id="KW-1185">Reference proteome</keyword>
<feature type="compositionally biased region" description="Basic residues" evidence="1">
    <location>
        <begin position="359"/>
        <end position="368"/>
    </location>
</feature>
<dbReference type="AlphaFoldDB" id="A0A0K1JME2"/>
<dbReference type="Proteomes" id="UP000066480">
    <property type="component" value="Chromosome"/>
</dbReference>
<reference evidence="3 4" key="1">
    <citation type="submission" date="2015-03" db="EMBL/GenBank/DDBJ databases">
        <title>Luteipulveratus halotolerans sp. nov., a novel actinobacterium (Dermacoccaceae) from Sarawak, Malaysia.</title>
        <authorList>
            <person name="Juboi H."/>
            <person name="Basik A."/>
            <person name="Shamsul S.S."/>
            <person name="Arnold P."/>
            <person name="Schmitt E.K."/>
            <person name="Sanglier J.-J."/>
            <person name="Yeo T."/>
        </authorList>
    </citation>
    <scope>NUCLEOTIDE SEQUENCE [LARGE SCALE GENOMIC DNA]</scope>
    <source>
        <strain evidence="3 4">MN07-A0370</strain>
    </source>
</reference>
<dbReference type="CDD" id="cd00085">
    <property type="entry name" value="HNHc"/>
    <property type="match status" value="1"/>
</dbReference>
<feature type="domain" description="HNH nuclease" evidence="2">
    <location>
        <begin position="442"/>
        <end position="500"/>
    </location>
</feature>
<sequence length="592" mass="62177">MSDQPTPTDKTPESLSLAGLPAHLASWLVDVVGAATGRAPGSPAPVSPLLGGAVDEHDAHVVARAAAGVLITAAQGVQAWAESIESEAMGRLVTAIEDDPGLNLGQHEARSTRRTRQGLARTAATVEVQLLSGLPVTQCRERVAFATATPDRAGYLRARLRQGTVSAWRARTLLKETAHLDPLTADLVAKRVLAPVGAAPLGSDVDPAAQGAELAAVLGSVPLSQATFRRRLARQLVLAGTASEAAARATQDAVARRDVDTVAGSHGVAHTTITASRERAFAAQQRVTALARRARAAGDGRTLAQLRSDIATDLLIRGQVAGDALLADAPAAQLQVIVHLSTLLPGATGACSDADPMRRGGRRSARRRLISDCSSSGTAPHPSGYSPRAGHGVAEVPGHGFLTAEQVRDLAFAEGSVWRRLVTDPITGAVIDAATSYRPPATMRRQVQARDQRCRAPGCEHPATECDLDHIVAWSALADTPAQGATHPDNLHALHRGHHEPKTRGWWQCRPGTSGQVHWTTLTGRRITTHPADHHDPAEHAPPDISTLERELAALLEPHTDPAALSPQMAALRSGLAQTKAPAAEAFDPPPF</sequence>
<gene>
    <name evidence="3" type="ORF">VV02_21845</name>
</gene>
<accession>A0A0K1JME2</accession>